<dbReference type="SUPFAM" id="SSF55008">
    <property type="entry name" value="HMA, heavy metal-associated domain"/>
    <property type="match status" value="1"/>
</dbReference>
<dbReference type="Pfam" id="PF00403">
    <property type="entry name" value="HMA"/>
    <property type="match status" value="1"/>
</dbReference>
<dbReference type="InterPro" id="IPR006121">
    <property type="entry name" value="HMA_dom"/>
</dbReference>
<evidence type="ECO:0000259" key="1">
    <source>
        <dbReference type="PROSITE" id="PS50846"/>
    </source>
</evidence>
<dbReference type="Gene3D" id="3.30.70.100">
    <property type="match status" value="1"/>
</dbReference>
<dbReference type="CDD" id="cd00371">
    <property type="entry name" value="HMA"/>
    <property type="match status" value="1"/>
</dbReference>
<sequence length="109" mass="12073">MKIAMSNNLMAGILCMLAFAFTLSLIPVTQLQAETLEYAIRVDGLTCPFCAYGIEKKLNKIEGVTFKNMDLDKGVVTVEAIDVTLSDAQLKQLFQDAGFTYKSKQEKVK</sequence>
<protein>
    <recommendedName>
        <fullName evidence="1">HMA domain-containing protein</fullName>
    </recommendedName>
</protein>
<accession>A0A3B1BDC3</accession>
<dbReference type="AlphaFoldDB" id="A0A3B1BDC3"/>
<organism evidence="2">
    <name type="scientific">hydrothermal vent metagenome</name>
    <dbReference type="NCBI Taxonomy" id="652676"/>
    <lineage>
        <taxon>unclassified sequences</taxon>
        <taxon>metagenomes</taxon>
        <taxon>ecological metagenomes</taxon>
    </lineage>
</organism>
<dbReference type="PROSITE" id="PS50846">
    <property type="entry name" value="HMA_2"/>
    <property type="match status" value="1"/>
</dbReference>
<proteinExistence type="predicted"/>
<dbReference type="InterPro" id="IPR036163">
    <property type="entry name" value="HMA_dom_sf"/>
</dbReference>
<dbReference type="GO" id="GO:0046872">
    <property type="term" value="F:metal ion binding"/>
    <property type="evidence" value="ECO:0007669"/>
    <property type="project" value="InterPro"/>
</dbReference>
<name>A0A3B1BDC3_9ZZZZ</name>
<evidence type="ECO:0000313" key="2">
    <source>
        <dbReference type="EMBL" id="VAX10003.1"/>
    </source>
</evidence>
<gene>
    <name evidence="2" type="ORF">MNBD_GAMMA25-214</name>
</gene>
<feature type="domain" description="HMA" evidence="1">
    <location>
        <begin position="36"/>
        <end position="102"/>
    </location>
</feature>
<dbReference type="EMBL" id="UOFY01000043">
    <property type="protein sequence ID" value="VAX10003.1"/>
    <property type="molecule type" value="Genomic_DNA"/>
</dbReference>
<reference evidence="2" key="1">
    <citation type="submission" date="2018-06" db="EMBL/GenBank/DDBJ databases">
        <authorList>
            <person name="Zhirakovskaya E."/>
        </authorList>
    </citation>
    <scope>NUCLEOTIDE SEQUENCE</scope>
</reference>